<keyword evidence="2" id="KW-0732">Signal</keyword>
<organism evidence="3 4">
    <name type="scientific">Camelina sativa</name>
    <name type="common">False flax</name>
    <name type="synonym">Myagrum sativum</name>
    <dbReference type="NCBI Taxonomy" id="90675"/>
    <lineage>
        <taxon>Eukaryota</taxon>
        <taxon>Viridiplantae</taxon>
        <taxon>Streptophyta</taxon>
        <taxon>Embryophyta</taxon>
        <taxon>Tracheophyta</taxon>
        <taxon>Spermatophyta</taxon>
        <taxon>Magnoliopsida</taxon>
        <taxon>eudicotyledons</taxon>
        <taxon>Gunneridae</taxon>
        <taxon>Pentapetalae</taxon>
        <taxon>rosids</taxon>
        <taxon>malvids</taxon>
        <taxon>Brassicales</taxon>
        <taxon>Brassicaceae</taxon>
        <taxon>Camelineae</taxon>
        <taxon>Camelina</taxon>
    </lineage>
</organism>
<evidence type="ECO:0000313" key="3">
    <source>
        <dbReference type="Proteomes" id="UP000694864"/>
    </source>
</evidence>
<reference evidence="4" key="2">
    <citation type="submission" date="2025-08" db="UniProtKB">
        <authorList>
            <consortium name="RefSeq"/>
        </authorList>
    </citation>
    <scope>IDENTIFICATION</scope>
    <source>
        <tissue evidence="4">Leaf</tissue>
    </source>
</reference>
<feature type="signal peptide" evidence="2">
    <location>
        <begin position="1"/>
        <end position="16"/>
    </location>
</feature>
<sequence length="181" mass="20617">MYFLALQLLTSLVALADIYSSRFGFARWRDTWWSPFSGIFEHLGSHLRVASCLLLPAVQLAVGICNPSWVSLPFFIGSCAGLVDWSLTSNVSGLFRWWRVLYIYAGCNIVLLYLYQLPINFSDMIRWIASFIGVFRISVETEGPDICSGLFLVSFYIMLSYVRSDLEDMDFIMSTSENNLV</sequence>
<name>A0ABM0YY59_CAMSA</name>
<keyword evidence="1" id="KW-0472">Membrane</keyword>
<evidence type="ECO:0000256" key="2">
    <source>
        <dbReference type="SAM" id="SignalP"/>
    </source>
</evidence>
<feature type="transmembrane region" description="Helical" evidence="1">
    <location>
        <begin position="100"/>
        <end position="118"/>
    </location>
</feature>
<keyword evidence="1" id="KW-1133">Transmembrane helix</keyword>
<dbReference type="GeneID" id="104784468"/>
<proteinExistence type="predicted"/>
<feature type="chain" id="PRO_5047001688" evidence="2">
    <location>
        <begin position="17"/>
        <end position="181"/>
    </location>
</feature>
<dbReference type="PANTHER" id="PTHR47049:SF2">
    <property type="entry name" value="PIEZO-TYPE MECHANOSENSITIVE ION CHANNEL HOMOLOG"/>
    <property type="match status" value="1"/>
</dbReference>
<gene>
    <name evidence="4" type="primary">LOC104784468</name>
</gene>
<dbReference type="RefSeq" id="XP_010507793.1">
    <property type="nucleotide sequence ID" value="XM_010509491.1"/>
</dbReference>
<accession>A0ABM0YY59</accession>
<dbReference type="Proteomes" id="UP000694864">
    <property type="component" value="Chromosome 4"/>
</dbReference>
<dbReference type="PANTHER" id="PTHR47049">
    <property type="entry name" value="PIEZO-TYPE MECHANOSENSITIVE ION CHANNEL HOMOLOG"/>
    <property type="match status" value="1"/>
</dbReference>
<evidence type="ECO:0000313" key="4">
    <source>
        <dbReference type="RefSeq" id="XP_010507793.1"/>
    </source>
</evidence>
<keyword evidence="3" id="KW-1185">Reference proteome</keyword>
<evidence type="ECO:0000256" key="1">
    <source>
        <dbReference type="SAM" id="Phobius"/>
    </source>
</evidence>
<protein>
    <submittedName>
        <fullName evidence="4">Piezo-type mechanosensitive ion channel homolog</fullName>
    </submittedName>
</protein>
<reference evidence="3" key="1">
    <citation type="journal article" date="2014" name="Nat. Commun.">
        <title>The emerging biofuel crop Camelina sativa retains a highly undifferentiated hexaploid genome structure.</title>
        <authorList>
            <person name="Kagale S."/>
            <person name="Koh C."/>
            <person name="Nixon J."/>
            <person name="Bollina V."/>
            <person name="Clarke W.E."/>
            <person name="Tuteja R."/>
            <person name="Spillane C."/>
            <person name="Robinson S.J."/>
            <person name="Links M.G."/>
            <person name="Clarke C."/>
            <person name="Higgins E.E."/>
            <person name="Huebert T."/>
            <person name="Sharpe A.G."/>
            <person name="Parkin I.A."/>
        </authorList>
    </citation>
    <scope>NUCLEOTIDE SEQUENCE [LARGE SCALE GENOMIC DNA]</scope>
    <source>
        <strain evidence="3">cv. DH55</strain>
    </source>
</reference>
<dbReference type="InterPro" id="IPR027272">
    <property type="entry name" value="Piezo"/>
</dbReference>
<keyword evidence="1" id="KW-0812">Transmembrane</keyword>